<dbReference type="InterPro" id="IPR040059">
    <property type="entry name" value="PUM3"/>
</dbReference>
<dbReference type="Ensembl" id="ENSSSUT00005038712.1">
    <property type="protein sequence ID" value="ENSSSUP00005033964.1"/>
    <property type="gene ID" value="ENSSSUG00005021844.1"/>
</dbReference>
<dbReference type="InterPro" id="IPR016024">
    <property type="entry name" value="ARM-type_fold"/>
</dbReference>
<dbReference type="OMA" id="FLMYGSE"/>
<proteinExistence type="predicted"/>
<accession>A0A673VAM9</accession>
<sequence>MGDLQKLIQGKIKTMSFAHDSTRVFQCYIRYGSDEQRQHAFEELRDDFVQLSKAKYSRNIVKKFLMYGSKPQTAEITRSLRGQVRKLLRHAEASAIVEYACNDQAVLERRTMLTEELYGNTFPLYKSADHPTLDKVLEVQPEKLELIMDEMKQILTPVAQKEAVIKHSRVHKALLDFFTYAPAKLRSEMIEAIREAVIYLVHTHDGARVAMHCLWHGTPKDRTVIVKTMKTYVEKVANGQYSRLVLLAPDSHIGEKQKYQQRN</sequence>
<keyword evidence="4" id="KW-1185">Reference proteome</keyword>
<evidence type="ECO:0000313" key="4">
    <source>
        <dbReference type="Proteomes" id="UP000472268"/>
    </source>
</evidence>
<reference evidence="3 4" key="1">
    <citation type="submission" date="2019-05" db="EMBL/GenBank/DDBJ databases">
        <title>A Chromosome-scale Meerkat (S. suricatta) Genome Assembly.</title>
        <authorList>
            <person name="Dudchenko O."/>
            <person name="Lieberman Aiden E."/>
            <person name="Tung J."/>
            <person name="Barreiro L.B."/>
            <person name="Clutton-Brock T.H."/>
        </authorList>
    </citation>
    <scope>NUCLEOTIDE SEQUENCE [LARGE SCALE GENOMIC DNA]</scope>
</reference>
<protein>
    <recommendedName>
        <fullName evidence="2">PUM-HD domain-containing protein</fullName>
    </recommendedName>
</protein>
<organism evidence="3 4">
    <name type="scientific">Suricata suricatta</name>
    <name type="common">Meerkat</name>
    <dbReference type="NCBI Taxonomy" id="37032"/>
    <lineage>
        <taxon>Eukaryota</taxon>
        <taxon>Metazoa</taxon>
        <taxon>Chordata</taxon>
        <taxon>Craniata</taxon>
        <taxon>Vertebrata</taxon>
        <taxon>Euteleostomi</taxon>
        <taxon>Mammalia</taxon>
        <taxon>Eutheria</taxon>
        <taxon>Laurasiatheria</taxon>
        <taxon>Carnivora</taxon>
        <taxon>Feliformia</taxon>
        <taxon>Herpestidae</taxon>
        <taxon>Suricata</taxon>
    </lineage>
</organism>
<dbReference type="SMART" id="SM00025">
    <property type="entry name" value="Pumilio"/>
    <property type="match status" value="4"/>
</dbReference>
<dbReference type="GO" id="GO:0003729">
    <property type="term" value="F:mRNA binding"/>
    <property type="evidence" value="ECO:0007669"/>
    <property type="project" value="TreeGrafter"/>
</dbReference>
<dbReference type="GO" id="GO:0006417">
    <property type="term" value="P:regulation of translation"/>
    <property type="evidence" value="ECO:0007669"/>
    <property type="project" value="TreeGrafter"/>
</dbReference>
<dbReference type="GO" id="GO:0005730">
    <property type="term" value="C:nucleolus"/>
    <property type="evidence" value="ECO:0007669"/>
    <property type="project" value="TreeGrafter"/>
</dbReference>
<evidence type="ECO:0000313" key="3">
    <source>
        <dbReference type="Ensembl" id="ENSSSUP00005033964.1"/>
    </source>
</evidence>
<evidence type="ECO:0000256" key="1">
    <source>
        <dbReference type="ARBA" id="ARBA00022737"/>
    </source>
</evidence>
<dbReference type="PROSITE" id="PS50303">
    <property type="entry name" value="PUM_HD"/>
    <property type="match status" value="1"/>
</dbReference>
<feature type="domain" description="PUM-HD" evidence="2">
    <location>
        <begin position="1"/>
        <end position="263"/>
    </location>
</feature>
<dbReference type="Proteomes" id="UP000472268">
    <property type="component" value="Chromosome 16"/>
</dbReference>
<dbReference type="AlphaFoldDB" id="A0A673VAM9"/>
<dbReference type="InterPro" id="IPR011989">
    <property type="entry name" value="ARM-like"/>
</dbReference>
<dbReference type="SUPFAM" id="SSF48371">
    <property type="entry name" value="ARM repeat"/>
    <property type="match status" value="1"/>
</dbReference>
<keyword evidence="1" id="KW-0677">Repeat</keyword>
<reference evidence="3" key="2">
    <citation type="submission" date="2025-08" db="UniProtKB">
        <authorList>
            <consortium name="Ensembl"/>
        </authorList>
    </citation>
    <scope>IDENTIFICATION</scope>
</reference>
<dbReference type="PANTHER" id="PTHR13389">
    <property type="entry name" value="PUMILIO HOMOLOG 3"/>
    <property type="match status" value="1"/>
</dbReference>
<dbReference type="PANTHER" id="PTHR13389:SF0">
    <property type="entry name" value="PUMILIO HOMOLOG 3"/>
    <property type="match status" value="1"/>
</dbReference>
<dbReference type="Gene3D" id="1.25.10.10">
    <property type="entry name" value="Leucine-rich Repeat Variant"/>
    <property type="match status" value="1"/>
</dbReference>
<evidence type="ECO:0000259" key="2">
    <source>
        <dbReference type="PROSITE" id="PS50303"/>
    </source>
</evidence>
<dbReference type="FunFam" id="1.25.10.10:FF:000207">
    <property type="entry name" value="Pumilio RNA-binding family member 3"/>
    <property type="match status" value="1"/>
</dbReference>
<dbReference type="InterPro" id="IPR001313">
    <property type="entry name" value="Pumilio_RNA-bd_rpt"/>
</dbReference>
<name>A0A673VAM9_SURSU</name>
<dbReference type="InterPro" id="IPR033133">
    <property type="entry name" value="PUM-HD"/>
</dbReference>
<reference evidence="3" key="3">
    <citation type="submission" date="2025-09" db="UniProtKB">
        <authorList>
            <consortium name="Ensembl"/>
        </authorList>
    </citation>
    <scope>IDENTIFICATION</scope>
</reference>